<proteinExistence type="predicted"/>
<feature type="non-terminal residue" evidence="1">
    <location>
        <position position="70"/>
    </location>
</feature>
<dbReference type="VEuPathDB" id="FungiDB:NEUTE1DRAFT_28767"/>
<dbReference type="RefSeq" id="XP_009854930.1">
    <property type="nucleotide sequence ID" value="XM_009856628.1"/>
</dbReference>
<feature type="non-terminal residue" evidence="1">
    <location>
        <position position="1"/>
    </location>
</feature>
<dbReference type="KEGG" id="nte:NEUTE1DRAFT28767"/>
<dbReference type="EMBL" id="GL891382">
    <property type="protein sequence ID" value="EGO51514.1"/>
    <property type="molecule type" value="Genomic_DNA"/>
</dbReference>
<name>F8MY32_NEUT8</name>
<protein>
    <submittedName>
        <fullName evidence="1">Uncharacterized protein</fullName>
    </submittedName>
</protein>
<gene>
    <name evidence="1" type="ORF">NEUTE1DRAFT_28767</name>
</gene>
<dbReference type="GeneID" id="20827426"/>
<dbReference type="AlphaFoldDB" id="F8MY32"/>
<keyword evidence="2" id="KW-1185">Reference proteome</keyword>
<dbReference type="HOGENOM" id="CLU_2886336_0_0_1"/>
<evidence type="ECO:0000313" key="1">
    <source>
        <dbReference type="EMBL" id="EGO51514.1"/>
    </source>
</evidence>
<accession>F8MY32</accession>
<sequence>SSSVSPSGPLRLQVRRRRGIAVLASPSQPVSVNVVYGKTQNPHLTSAHVVCYVHAMPRRTMPRLGSGKAD</sequence>
<organism evidence="1 2">
    <name type="scientific">Neurospora tetrasperma (strain FGSC 2508 / ATCC MYA-4615 / P0657)</name>
    <dbReference type="NCBI Taxonomy" id="510951"/>
    <lineage>
        <taxon>Eukaryota</taxon>
        <taxon>Fungi</taxon>
        <taxon>Dikarya</taxon>
        <taxon>Ascomycota</taxon>
        <taxon>Pezizomycotina</taxon>
        <taxon>Sordariomycetes</taxon>
        <taxon>Sordariomycetidae</taxon>
        <taxon>Sordariales</taxon>
        <taxon>Sordariaceae</taxon>
        <taxon>Neurospora</taxon>
    </lineage>
</organism>
<reference evidence="2" key="1">
    <citation type="journal article" date="2011" name="Genetics">
        <title>Massive changes in genome architecture accompany the transition to self-fertility in the filamentous fungus Neurospora tetrasperma.</title>
        <authorList>
            <person name="Ellison C.E."/>
            <person name="Stajich J.E."/>
            <person name="Jacobson D.J."/>
            <person name="Natvig D.O."/>
            <person name="Lapidus A."/>
            <person name="Foster B."/>
            <person name="Aerts A."/>
            <person name="Riley R."/>
            <person name="Lindquist E.A."/>
            <person name="Grigoriev I.V."/>
            <person name="Taylor J.W."/>
        </authorList>
    </citation>
    <scope>NUCLEOTIDE SEQUENCE [LARGE SCALE GENOMIC DNA]</scope>
    <source>
        <strain evidence="2">FGSC 2508 / P0657</strain>
    </source>
</reference>
<dbReference type="Proteomes" id="UP000008065">
    <property type="component" value="Unassembled WGS sequence"/>
</dbReference>
<evidence type="ECO:0000313" key="2">
    <source>
        <dbReference type="Proteomes" id="UP000008065"/>
    </source>
</evidence>